<dbReference type="InterPro" id="IPR004616">
    <property type="entry name" value="Leu/Phe-tRNA_Trfase"/>
</dbReference>
<dbReference type="Pfam" id="PF03588">
    <property type="entry name" value="Leu_Phe_trans"/>
    <property type="match status" value="1"/>
</dbReference>
<protein>
    <recommendedName>
        <fullName evidence="4">Leucyl/phenylalanyl-tRNA--protein transferase</fullName>
        <ecNumber evidence="4">2.3.2.6</ecNumber>
    </recommendedName>
    <alternativeName>
        <fullName evidence="4">L/F-transferase</fullName>
    </alternativeName>
    <alternativeName>
        <fullName evidence="4">Leucyltransferase</fullName>
    </alternativeName>
    <alternativeName>
        <fullName evidence="4">Phenyalanyltransferase</fullName>
    </alternativeName>
</protein>
<dbReference type="AlphaFoldDB" id="M2U6X6"/>
<comment type="subcellular location">
    <subcellularLocation>
        <location evidence="4">Cytoplasm</location>
    </subcellularLocation>
</comment>
<dbReference type="EMBL" id="AMRV01000002">
    <property type="protein sequence ID" value="EMD83748.1"/>
    <property type="molecule type" value="Genomic_DNA"/>
</dbReference>
<dbReference type="RefSeq" id="WP_008600210.1">
    <property type="nucleotide sequence ID" value="NZ_AMRV01000002.1"/>
</dbReference>
<dbReference type="PANTHER" id="PTHR30098:SF2">
    <property type="entry name" value="LEUCYL_PHENYLALANYL-TRNA--PROTEIN TRANSFERASE"/>
    <property type="match status" value="1"/>
</dbReference>
<dbReference type="GO" id="GO:0030163">
    <property type="term" value="P:protein catabolic process"/>
    <property type="evidence" value="ECO:0007669"/>
    <property type="project" value="UniProtKB-UniRule"/>
</dbReference>
<evidence type="ECO:0000256" key="3">
    <source>
        <dbReference type="ARBA" id="ARBA00023315"/>
    </source>
</evidence>
<organism evidence="5 6">
    <name type="scientific">Pacificimonas flava</name>
    <dbReference type="NCBI Taxonomy" id="1234595"/>
    <lineage>
        <taxon>Bacteria</taxon>
        <taxon>Pseudomonadati</taxon>
        <taxon>Pseudomonadota</taxon>
        <taxon>Alphaproteobacteria</taxon>
        <taxon>Sphingomonadales</taxon>
        <taxon>Sphingosinicellaceae</taxon>
        <taxon>Pacificimonas</taxon>
    </lineage>
</organism>
<dbReference type="Proteomes" id="UP000011717">
    <property type="component" value="Unassembled WGS sequence"/>
</dbReference>
<dbReference type="EC" id="2.3.2.6" evidence="4"/>
<dbReference type="Gene3D" id="3.40.630.70">
    <property type="entry name" value="Leucyl/phenylalanyl-tRNA-protein transferase, C-terminal domain"/>
    <property type="match status" value="1"/>
</dbReference>
<dbReference type="SUPFAM" id="SSF55729">
    <property type="entry name" value="Acyl-CoA N-acyltransferases (Nat)"/>
    <property type="match status" value="1"/>
</dbReference>
<dbReference type="NCBIfam" id="TIGR00667">
    <property type="entry name" value="aat"/>
    <property type="match status" value="1"/>
</dbReference>
<dbReference type="GO" id="GO:0005737">
    <property type="term" value="C:cytoplasm"/>
    <property type="evidence" value="ECO:0007669"/>
    <property type="project" value="UniProtKB-SubCell"/>
</dbReference>
<keyword evidence="1 4" id="KW-0963">Cytoplasm</keyword>
<comment type="catalytic activity">
    <reaction evidence="4">
        <text>N-terminal L-lysyl-[protein] + L-leucyl-tRNA(Leu) = N-terminal L-leucyl-L-lysyl-[protein] + tRNA(Leu) + H(+)</text>
        <dbReference type="Rhea" id="RHEA:12340"/>
        <dbReference type="Rhea" id="RHEA-COMP:9613"/>
        <dbReference type="Rhea" id="RHEA-COMP:9622"/>
        <dbReference type="Rhea" id="RHEA-COMP:12670"/>
        <dbReference type="Rhea" id="RHEA-COMP:12671"/>
        <dbReference type="ChEBI" id="CHEBI:15378"/>
        <dbReference type="ChEBI" id="CHEBI:65249"/>
        <dbReference type="ChEBI" id="CHEBI:78442"/>
        <dbReference type="ChEBI" id="CHEBI:78494"/>
        <dbReference type="ChEBI" id="CHEBI:133043"/>
        <dbReference type="EC" id="2.3.2.6"/>
    </reaction>
</comment>
<evidence type="ECO:0000313" key="6">
    <source>
        <dbReference type="Proteomes" id="UP000011717"/>
    </source>
</evidence>
<evidence type="ECO:0000256" key="2">
    <source>
        <dbReference type="ARBA" id="ARBA00022679"/>
    </source>
</evidence>
<dbReference type="GO" id="GO:0008914">
    <property type="term" value="F:leucyl-tRNA--protein transferase activity"/>
    <property type="evidence" value="ECO:0007669"/>
    <property type="project" value="UniProtKB-UniRule"/>
</dbReference>
<name>M2U6X6_9SPHN</name>
<proteinExistence type="inferred from homology"/>
<dbReference type="OrthoDB" id="9790282at2"/>
<dbReference type="InterPro" id="IPR042203">
    <property type="entry name" value="Leu/Phe-tRNA_Trfase_C"/>
</dbReference>
<comment type="catalytic activity">
    <reaction evidence="4">
        <text>L-phenylalanyl-tRNA(Phe) + an N-terminal L-alpha-aminoacyl-[protein] = an N-terminal L-phenylalanyl-L-alpha-aminoacyl-[protein] + tRNA(Phe)</text>
        <dbReference type="Rhea" id="RHEA:43632"/>
        <dbReference type="Rhea" id="RHEA-COMP:9668"/>
        <dbReference type="Rhea" id="RHEA-COMP:9699"/>
        <dbReference type="Rhea" id="RHEA-COMP:10636"/>
        <dbReference type="Rhea" id="RHEA-COMP:10637"/>
        <dbReference type="ChEBI" id="CHEBI:78442"/>
        <dbReference type="ChEBI" id="CHEBI:78531"/>
        <dbReference type="ChEBI" id="CHEBI:78597"/>
        <dbReference type="ChEBI" id="CHEBI:83561"/>
        <dbReference type="EC" id="2.3.2.6"/>
    </reaction>
</comment>
<evidence type="ECO:0000256" key="4">
    <source>
        <dbReference type="HAMAP-Rule" id="MF_00688"/>
    </source>
</evidence>
<gene>
    <name evidence="4" type="primary">aat</name>
    <name evidence="5" type="ORF">C725_0720</name>
</gene>
<dbReference type="PANTHER" id="PTHR30098">
    <property type="entry name" value="LEUCYL/PHENYLALANYL-TRNA--PROTEIN TRANSFERASE"/>
    <property type="match status" value="1"/>
</dbReference>
<evidence type="ECO:0000256" key="1">
    <source>
        <dbReference type="ARBA" id="ARBA00022490"/>
    </source>
</evidence>
<comment type="caution">
    <text evidence="5">The sequence shown here is derived from an EMBL/GenBank/DDBJ whole genome shotgun (WGS) entry which is preliminary data.</text>
</comment>
<dbReference type="PATRIC" id="fig|1234595.3.peg.718"/>
<keyword evidence="6" id="KW-1185">Reference proteome</keyword>
<evidence type="ECO:0000313" key="5">
    <source>
        <dbReference type="EMBL" id="EMD83748.1"/>
    </source>
</evidence>
<keyword evidence="2 4" id="KW-0808">Transferase</keyword>
<comment type="similarity">
    <text evidence="4">Belongs to the L/F-transferase family.</text>
</comment>
<comment type="catalytic activity">
    <reaction evidence="4">
        <text>N-terminal L-arginyl-[protein] + L-leucyl-tRNA(Leu) = N-terminal L-leucyl-L-arginyl-[protein] + tRNA(Leu) + H(+)</text>
        <dbReference type="Rhea" id="RHEA:50416"/>
        <dbReference type="Rhea" id="RHEA-COMP:9613"/>
        <dbReference type="Rhea" id="RHEA-COMP:9622"/>
        <dbReference type="Rhea" id="RHEA-COMP:12672"/>
        <dbReference type="Rhea" id="RHEA-COMP:12673"/>
        <dbReference type="ChEBI" id="CHEBI:15378"/>
        <dbReference type="ChEBI" id="CHEBI:64719"/>
        <dbReference type="ChEBI" id="CHEBI:78442"/>
        <dbReference type="ChEBI" id="CHEBI:78494"/>
        <dbReference type="ChEBI" id="CHEBI:133044"/>
        <dbReference type="EC" id="2.3.2.6"/>
    </reaction>
</comment>
<dbReference type="InterPro" id="IPR016181">
    <property type="entry name" value="Acyl_CoA_acyltransferase"/>
</dbReference>
<sequence>MSAPLDPDLLIRAYAAGVFPMADDADAEDVFWVEPRRRGVLPLDHFHLSRSLAKTLKQERFEHRVDTAFDTVVSACADRDGTWINGQIRTGYSKLHERGLAHSVECWANNELVGGLYGVRLAGAFFGESMFTRRTDASKAAFAHLVARLRVGQFTLLDTQFLTDHLASLGAVDVSKARYRTLLDAALNIDADFNQLTETVSGPVSGKDIVQLLTQTS</sequence>
<accession>M2U6X6</accession>
<comment type="function">
    <text evidence="4">Functions in the N-end rule pathway of protein degradation where it conjugates Leu, Phe and, less efficiently, Met from aminoacyl-tRNAs to the N-termini of proteins containing an N-terminal arginine or lysine.</text>
</comment>
<reference evidence="5 6" key="1">
    <citation type="journal article" date="2013" name="Genome Announc.">
        <title>Draft Genome Sequence of Strain JLT2015T, Belonging to the Family Sphingomonadaceae of the Alphaproteobacteria.</title>
        <authorList>
            <person name="Tang K."/>
            <person name="Liu K."/>
            <person name="Li S."/>
            <person name="Jiao N."/>
        </authorList>
    </citation>
    <scope>NUCLEOTIDE SEQUENCE [LARGE SCALE GENOMIC DNA]</scope>
    <source>
        <strain evidence="5 6">JLT2015</strain>
    </source>
</reference>
<keyword evidence="3 4" id="KW-0012">Acyltransferase</keyword>
<dbReference type="HAMAP" id="MF_00688">
    <property type="entry name" value="Leu_Phe_trans"/>
    <property type="match status" value="1"/>
</dbReference>